<dbReference type="SUPFAM" id="SSF56235">
    <property type="entry name" value="N-terminal nucleophile aminohydrolases (Ntn hydrolases)"/>
    <property type="match status" value="1"/>
</dbReference>
<keyword evidence="3" id="KW-0068">Autocatalytic cleavage</keyword>
<evidence type="ECO:0000313" key="9">
    <source>
        <dbReference type="Proteomes" id="UP000317977"/>
    </source>
</evidence>
<dbReference type="Proteomes" id="UP000317977">
    <property type="component" value="Unassembled WGS sequence"/>
</dbReference>
<dbReference type="EMBL" id="SJPX01000004">
    <property type="protein sequence ID" value="TWU49196.1"/>
    <property type="molecule type" value="Genomic_DNA"/>
</dbReference>
<dbReference type="GO" id="GO:0006508">
    <property type="term" value="P:proteolysis"/>
    <property type="evidence" value="ECO:0007669"/>
    <property type="project" value="UniProtKB-KW"/>
</dbReference>
<dbReference type="Pfam" id="PF01112">
    <property type="entry name" value="Asparaginase_2"/>
    <property type="match status" value="2"/>
</dbReference>
<evidence type="ECO:0000256" key="1">
    <source>
        <dbReference type="ARBA" id="ARBA00022670"/>
    </source>
</evidence>
<name>A0A5C6ENL8_9BACT</name>
<gene>
    <name evidence="8" type="primary">iaaA</name>
    <name evidence="8" type="ORF">Poly59_38100</name>
</gene>
<dbReference type="InterPro" id="IPR000246">
    <property type="entry name" value="Peptidase_T2"/>
</dbReference>
<evidence type="ECO:0000256" key="2">
    <source>
        <dbReference type="ARBA" id="ARBA00022801"/>
    </source>
</evidence>
<comment type="caution">
    <text evidence="8">The sequence shown here is derived from an EMBL/GenBank/DDBJ whole genome shotgun (WGS) entry which is preliminary data.</text>
</comment>
<dbReference type="PANTHER" id="PTHR10188:SF6">
    <property type="entry name" value="N(4)-(BETA-N-ACETYLGLUCOSAMINYL)-L-ASPARAGINASE"/>
    <property type="match status" value="1"/>
</dbReference>
<protein>
    <recommendedName>
        <fullName evidence="4">Isoaspartyl peptidase</fullName>
    </recommendedName>
</protein>
<evidence type="ECO:0000256" key="5">
    <source>
        <dbReference type="PIRSR" id="PIRSR600246-1"/>
    </source>
</evidence>
<evidence type="ECO:0000256" key="7">
    <source>
        <dbReference type="PIRSR" id="PIRSR600246-3"/>
    </source>
</evidence>
<dbReference type="GO" id="GO:0008233">
    <property type="term" value="F:peptidase activity"/>
    <property type="evidence" value="ECO:0007669"/>
    <property type="project" value="UniProtKB-KW"/>
</dbReference>
<dbReference type="OrthoDB" id="9780217at2"/>
<dbReference type="FunFam" id="3.60.20.30:FF:000001">
    <property type="entry name" value="Isoaspartyl peptidase/L-asparaginase"/>
    <property type="match status" value="1"/>
</dbReference>
<dbReference type="RefSeq" id="WP_146535492.1">
    <property type="nucleotide sequence ID" value="NZ_SJPX01000004.1"/>
</dbReference>
<feature type="binding site" evidence="6">
    <location>
        <begin position="214"/>
        <end position="217"/>
    </location>
    <ligand>
        <name>substrate</name>
    </ligand>
</feature>
<evidence type="ECO:0000256" key="6">
    <source>
        <dbReference type="PIRSR" id="PIRSR600246-2"/>
    </source>
</evidence>
<dbReference type="AlphaFoldDB" id="A0A5C6ENL8"/>
<dbReference type="Gene3D" id="3.60.20.30">
    <property type="entry name" value="(Glycosyl)asparaginase"/>
    <property type="match status" value="1"/>
</dbReference>
<reference evidence="8 9" key="1">
    <citation type="submission" date="2019-02" db="EMBL/GenBank/DDBJ databases">
        <title>Deep-cultivation of Planctomycetes and their phenomic and genomic characterization uncovers novel biology.</title>
        <authorList>
            <person name="Wiegand S."/>
            <person name="Jogler M."/>
            <person name="Boedeker C."/>
            <person name="Pinto D."/>
            <person name="Vollmers J."/>
            <person name="Rivas-Marin E."/>
            <person name="Kohn T."/>
            <person name="Peeters S.H."/>
            <person name="Heuer A."/>
            <person name="Rast P."/>
            <person name="Oberbeckmann S."/>
            <person name="Bunk B."/>
            <person name="Jeske O."/>
            <person name="Meyerdierks A."/>
            <person name="Storesund J.E."/>
            <person name="Kallscheuer N."/>
            <person name="Luecker S."/>
            <person name="Lage O.M."/>
            <person name="Pohl T."/>
            <person name="Merkel B.J."/>
            <person name="Hornburger P."/>
            <person name="Mueller R.-W."/>
            <person name="Bruemmer F."/>
            <person name="Labrenz M."/>
            <person name="Spormann A.M."/>
            <person name="Op Den Camp H."/>
            <person name="Overmann J."/>
            <person name="Amann R."/>
            <person name="Jetten M.S.M."/>
            <person name="Mascher T."/>
            <person name="Medema M.H."/>
            <person name="Devos D.P."/>
            <person name="Kaster A.-K."/>
            <person name="Ovreas L."/>
            <person name="Rohde M."/>
            <person name="Galperin M.Y."/>
            <person name="Jogler C."/>
        </authorList>
    </citation>
    <scope>NUCLEOTIDE SEQUENCE [LARGE SCALE GENOMIC DNA]</scope>
    <source>
        <strain evidence="8 9">Poly59</strain>
    </source>
</reference>
<accession>A0A5C6ENL8</accession>
<dbReference type="InterPro" id="IPR029055">
    <property type="entry name" value="Ntn_hydrolases_N"/>
</dbReference>
<keyword evidence="9" id="KW-1185">Reference proteome</keyword>
<feature type="binding site" evidence="6">
    <location>
        <begin position="191"/>
        <end position="194"/>
    </location>
    <ligand>
        <name>substrate</name>
    </ligand>
</feature>
<dbReference type="GO" id="GO:0016811">
    <property type="term" value="F:hydrolase activity, acting on carbon-nitrogen (but not peptide) bonds, in linear amides"/>
    <property type="evidence" value="ECO:0007669"/>
    <property type="project" value="UniProtKB-ARBA"/>
</dbReference>
<evidence type="ECO:0000313" key="8">
    <source>
        <dbReference type="EMBL" id="TWU49196.1"/>
    </source>
</evidence>
<keyword evidence="2 8" id="KW-0378">Hydrolase</keyword>
<proteinExistence type="predicted"/>
<keyword evidence="1" id="KW-0645">Protease</keyword>
<dbReference type="CDD" id="cd04701">
    <property type="entry name" value="Asparaginase_2"/>
    <property type="match status" value="1"/>
</dbReference>
<feature type="site" description="Cleavage; by autolysis" evidence="7">
    <location>
        <begin position="162"/>
        <end position="163"/>
    </location>
</feature>
<dbReference type="PANTHER" id="PTHR10188">
    <property type="entry name" value="L-ASPARAGINASE"/>
    <property type="match status" value="1"/>
</dbReference>
<organism evidence="8 9">
    <name type="scientific">Rubripirellula reticaptiva</name>
    <dbReference type="NCBI Taxonomy" id="2528013"/>
    <lineage>
        <taxon>Bacteria</taxon>
        <taxon>Pseudomonadati</taxon>
        <taxon>Planctomycetota</taxon>
        <taxon>Planctomycetia</taxon>
        <taxon>Pirellulales</taxon>
        <taxon>Pirellulaceae</taxon>
        <taxon>Rubripirellula</taxon>
    </lineage>
</organism>
<evidence type="ECO:0000256" key="3">
    <source>
        <dbReference type="ARBA" id="ARBA00022813"/>
    </source>
</evidence>
<feature type="active site" description="Nucleophile" evidence="5">
    <location>
        <position position="163"/>
    </location>
</feature>
<sequence>MIETKIEWSIAIHGGAGGGPERWEAGKAAARKNGLERALQTGIELLKHGADAIDVVEAVVVVFEDDANFNAGRGAVLTENGTAELDASIMDGKTLGCGAIAGVTKVKNPISLARLVMTQTPHVLLVGPGADLFAEQQKVQLVSPEYFLTKQSADDNAPPHFGTVGCVVRDSHGNLAAGTSTGGTSKKLPGRVGDSPIIGAGTFAANDACAVSCTGLGEEYIRAAVAYDVVAQMRYAGRSLTEAVTEIMTARLKPNDGGLIAVSRDGQVVMQHNTPGMNCGMADSSGRMTTAFSLPGGGRPE</sequence>
<evidence type="ECO:0000256" key="4">
    <source>
        <dbReference type="ARBA" id="ARBA00069124"/>
    </source>
</evidence>